<evidence type="ECO:0000256" key="1">
    <source>
        <dbReference type="SAM" id="MobiDB-lite"/>
    </source>
</evidence>
<feature type="compositionally biased region" description="Basic and acidic residues" evidence="1">
    <location>
        <begin position="15"/>
        <end position="28"/>
    </location>
</feature>
<dbReference type="Proteomes" id="UP001365542">
    <property type="component" value="Unassembled WGS sequence"/>
</dbReference>
<gene>
    <name evidence="2" type="ORF">TWF694_007211</name>
</gene>
<organism evidence="2 3">
    <name type="scientific">Orbilia ellipsospora</name>
    <dbReference type="NCBI Taxonomy" id="2528407"/>
    <lineage>
        <taxon>Eukaryota</taxon>
        <taxon>Fungi</taxon>
        <taxon>Dikarya</taxon>
        <taxon>Ascomycota</taxon>
        <taxon>Pezizomycotina</taxon>
        <taxon>Orbiliomycetes</taxon>
        <taxon>Orbiliales</taxon>
        <taxon>Orbiliaceae</taxon>
        <taxon>Orbilia</taxon>
    </lineage>
</organism>
<comment type="caution">
    <text evidence="2">The sequence shown here is derived from an EMBL/GenBank/DDBJ whole genome shotgun (WGS) entry which is preliminary data.</text>
</comment>
<reference evidence="2 3" key="1">
    <citation type="submission" date="2019-10" db="EMBL/GenBank/DDBJ databases">
        <authorList>
            <person name="Palmer J.M."/>
        </authorList>
    </citation>
    <scope>NUCLEOTIDE SEQUENCE [LARGE SCALE GENOMIC DNA]</scope>
    <source>
        <strain evidence="2 3">TWF694</strain>
    </source>
</reference>
<dbReference type="EMBL" id="JAVHJO010000003">
    <property type="protein sequence ID" value="KAK6541399.1"/>
    <property type="molecule type" value="Genomic_DNA"/>
</dbReference>
<evidence type="ECO:0000313" key="3">
    <source>
        <dbReference type="Proteomes" id="UP001365542"/>
    </source>
</evidence>
<evidence type="ECO:0000313" key="2">
    <source>
        <dbReference type="EMBL" id="KAK6541399.1"/>
    </source>
</evidence>
<protein>
    <recommendedName>
        <fullName evidence="4">BZIP domain-containing protein</fullName>
    </recommendedName>
</protein>
<dbReference type="AlphaFoldDB" id="A0AAV9XHL2"/>
<evidence type="ECO:0008006" key="4">
    <source>
        <dbReference type="Google" id="ProtNLM"/>
    </source>
</evidence>
<dbReference type="PANTHER" id="PTHR40618:SF1">
    <property type="entry name" value="B-ZIP TRANSCRIPTION FACTOR (EUROFUNG)"/>
    <property type="match status" value="1"/>
</dbReference>
<dbReference type="CDD" id="cd14688">
    <property type="entry name" value="bZIP_YAP"/>
    <property type="match status" value="1"/>
</dbReference>
<keyword evidence="3" id="KW-1185">Reference proteome</keyword>
<name>A0AAV9XHL2_9PEZI</name>
<dbReference type="PANTHER" id="PTHR40618">
    <property type="entry name" value="B-ZIP TRANSCRIPTION FACTOR (EUROFUNG)-RELATED"/>
    <property type="match status" value="1"/>
</dbReference>
<feature type="region of interest" description="Disordered" evidence="1">
    <location>
        <begin position="1"/>
        <end position="28"/>
    </location>
</feature>
<sequence length="482" mass="53799">MATPQLKRLRKGRPRKEGTEVEKANARREQVRRAQREFRLRQQAERETETKYLTILEEVVEGMSVIFTEVIDAGLHSKICHQDPTLLNLLHTSMQRFIVLADRAACFKAKDFSAEIEPGEFEIDEDSPQLLDSSDLTVPDSAGTVMPDFYSQPPANPPSSGGIVRHTREPKEHVASASNLEKSFSHGSIFGNGWLDQAPKNISFIGPQQFGFNYENHKIAITLLHTTLSTAYDALLNKDERNDPTPLGKSMFQYALLYYSKQELLYTLRWFLGPGSSQIYRLRFINNTPKPVTCSASDIISRFFTPVVDSNDIHTPQQKTPTFLDAFGIELYLKRRGAKFLDSHKMEIPSVEEFPPLLAVKSSHTISAPAIKSLDGSIGLPNSNEVARITYQQDYFAMPPTNLIDFLSLNVFTGGKQATNDTPSTDSFRSLSTKESGVAKAKPLIIHISKLLENLTLVSNCLLAGPGYQWESIEMAILASAA</sequence>
<proteinExistence type="predicted"/>
<accession>A0AAV9XHL2</accession>